<sequence length="209" mass="22559">MIILPLILLLAETVPEGLVITATVLSSLGTHLTSWADATLTNNIITSLTFISLATTVSATSLIAYRIVIVSNNHETHAHKAYSRIVSTIVESSAIYALTLLLLALTEVIPVFYTLESPLIQAEYYTQTLVIFSSGMAPTVMVARLALSSTRDIKSSGTITHITGFNFESQRDSCLSAHQEGTNGAGSRDQAQVREINQESICDSRFNPA</sequence>
<comment type="caution">
    <text evidence="2">The sequence shown here is derived from an EMBL/GenBank/DDBJ whole genome shotgun (WGS) entry which is preliminary data.</text>
</comment>
<evidence type="ECO:0000256" key="1">
    <source>
        <dbReference type="SAM" id="Phobius"/>
    </source>
</evidence>
<accession>A0A8H8CEA9</accession>
<dbReference type="AlphaFoldDB" id="A0A8H8CEA9"/>
<dbReference type="EMBL" id="JAFIQS010000017">
    <property type="protein sequence ID" value="KAG5162977.1"/>
    <property type="molecule type" value="Genomic_DNA"/>
</dbReference>
<keyword evidence="1" id="KW-0472">Membrane</keyword>
<keyword evidence="1" id="KW-0812">Transmembrane</keyword>
<organism evidence="2">
    <name type="scientific">Psilocybe cubensis</name>
    <name type="common">Psychedelic mushroom</name>
    <name type="synonym">Stropharia cubensis</name>
    <dbReference type="NCBI Taxonomy" id="181762"/>
    <lineage>
        <taxon>Eukaryota</taxon>
        <taxon>Fungi</taxon>
        <taxon>Dikarya</taxon>
        <taxon>Basidiomycota</taxon>
        <taxon>Agaricomycotina</taxon>
        <taxon>Agaricomycetes</taxon>
        <taxon>Agaricomycetidae</taxon>
        <taxon>Agaricales</taxon>
        <taxon>Agaricineae</taxon>
        <taxon>Strophariaceae</taxon>
        <taxon>Psilocybe</taxon>
    </lineage>
</organism>
<name>A0A8H8CEA9_PSICU</name>
<proteinExistence type="predicted"/>
<evidence type="ECO:0000313" key="2">
    <source>
        <dbReference type="EMBL" id="KAG5162977.1"/>
    </source>
</evidence>
<feature type="transmembrane region" description="Helical" evidence="1">
    <location>
        <begin position="89"/>
        <end position="113"/>
    </location>
</feature>
<feature type="transmembrane region" description="Helical" evidence="1">
    <location>
        <begin position="125"/>
        <end position="147"/>
    </location>
</feature>
<protein>
    <submittedName>
        <fullName evidence="2">Uncharacterized protein</fullName>
    </submittedName>
</protein>
<keyword evidence="1" id="KW-1133">Transmembrane helix</keyword>
<gene>
    <name evidence="2" type="ORF">JR316_012365</name>
</gene>
<reference evidence="2" key="1">
    <citation type="submission" date="2021-02" db="EMBL/GenBank/DDBJ databases">
        <title>Psilocybe cubensis genome.</title>
        <authorList>
            <person name="Mckernan K.J."/>
            <person name="Crawford S."/>
            <person name="Trippe A."/>
            <person name="Kane L.T."/>
            <person name="Mclaughlin S."/>
        </authorList>
    </citation>
    <scope>NUCLEOTIDE SEQUENCE [LARGE SCALE GENOMIC DNA]</scope>
    <source>
        <strain evidence="2">MGC-MH-2018</strain>
    </source>
</reference>
<feature type="transmembrane region" description="Helical" evidence="1">
    <location>
        <begin position="45"/>
        <end position="68"/>
    </location>
</feature>